<dbReference type="Proteomes" id="UP000471560">
    <property type="component" value="Unassembled WGS sequence"/>
</dbReference>
<name>A0A6P0B0T1_RHILE</name>
<keyword evidence="5" id="KW-0378">Hydrolase</keyword>
<protein>
    <submittedName>
        <fullName evidence="5">3'-5' exonuclease</fullName>
    </submittedName>
</protein>
<evidence type="ECO:0000256" key="1">
    <source>
        <dbReference type="ARBA" id="ARBA00025483"/>
    </source>
</evidence>
<dbReference type="GO" id="GO:0008408">
    <property type="term" value="F:3'-5' exonuclease activity"/>
    <property type="evidence" value="ECO:0007669"/>
    <property type="project" value="TreeGrafter"/>
</dbReference>
<dbReference type="CDD" id="cd06127">
    <property type="entry name" value="DEDDh"/>
    <property type="match status" value="1"/>
</dbReference>
<evidence type="ECO:0000313" key="5">
    <source>
        <dbReference type="EMBL" id="NEI32554.1"/>
    </source>
</evidence>
<comment type="function">
    <text evidence="1">DNA polymerase III is a complex, multichain enzyme responsible for most of the replicative synthesis in bacteria. The epsilon subunit contain the editing function and is a proofreading 3'-5' exonuclease.</text>
</comment>
<dbReference type="SUPFAM" id="SSF53098">
    <property type="entry name" value="Ribonuclease H-like"/>
    <property type="match status" value="1"/>
</dbReference>
<reference evidence="5 6" key="1">
    <citation type="submission" date="2019-12" db="EMBL/GenBank/DDBJ databases">
        <title>Rhizobium genotypes associated with high levels of biological nitrogen fixation by grain legumes in a temperate-maritime cropping system.</title>
        <authorList>
            <person name="Maluk M."/>
            <person name="Francesc Ferrando Molina F."/>
            <person name="Lopez Del Egido L."/>
            <person name="Lafos M."/>
            <person name="Langarica-Fuentes A."/>
            <person name="Gebre Yohannes G."/>
            <person name="Young M.W."/>
            <person name="Martin P."/>
            <person name="Gantlett R."/>
            <person name="Kenicer G."/>
            <person name="Hawes C."/>
            <person name="Begg G.S."/>
            <person name="Quilliam R.S."/>
            <person name="Squire G.R."/>
            <person name="Poole P.S."/>
            <person name="Young P.W."/>
            <person name="Iannetta P.M."/>
            <person name="James E.K."/>
        </authorList>
    </citation>
    <scope>NUCLEOTIDE SEQUENCE [LARGE SCALE GENOMIC DNA]</scope>
    <source>
        <strain evidence="5 6">JHI1096</strain>
    </source>
</reference>
<gene>
    <name evidence="5" type="ORF">GR204_00765</name>
</gene>
<dbReference type="GO" id="GO:0045004">
    <property type="term" value="P:DNA replication proofreading"/>
    <property type="evidence" value="ECO:0007669"/>
    <property type="project" value="TreeGrafter"/>
</dbReference>
<keyword evidence="5" id="KW-0540">Nuclease</keyword>
<evidence type="ECO:0000256" key="3">
    <source>
        <dbReference type="SAM" id="MobiDB-lite"/>
    </source>
</evidence>
<evidence type="ECO:0000256" key="2">
    <source>
        <dbReference type="ARBA" id="ARBA00026073"/>
    </source>
</evidence>
<dbReference type="EMBL" id="WUEZ01000001">
    <property type="protein sequence ID" value="NEI32554.1"/>
    <property type="molecule type" value="Genomic_DNA"/>
</dbReference>
<dbReference type="GO" id="GO:0003676">
    <property type="term" value="F:nucleic acid binding"/>
    <property type="evidence" value="ECO:0007669"/>
    <property type="project" value="InterPro"/>
</dbReference>
<sequence length="324" mass="36078">MTAQFDMFPNDATEAPSKSPRDVSSKRVAPATPDEESMIAHLASTGRYRILKKLEPRALASTVRPEFPLRGVILDTETTGLNHRKDEIIEIGAIAFTFDEQGAIGDVTGLYGGLQQPSFPIPVEITRLTGISDEMVAGKLIDMPALRRLIDPADLVVAHNAGFDRPFCEAFSPAFSCKAWACSNAEVDWSSRGFEGTKLGYLVGQAGLFHEGHRAVDDCFALLEVLARESSSESVSAFAELYRASQRSRVRIFAENSPFDMKDHLKARGYRWSDGSDGRPKCWWIELDEPCVDEELHFLRSEIYRYPDADPPTSYLTAFDRFKA</sequence>
<dbReference type="InterPro" id="IPR013520">
    <property type="entry name" value="Ribonucl_H"/>
</dbReference>
<dbReference type="InterPro" id="IPR012337">
    <property type="entry name" value="RNaseH-like_sf"/>
</dbReference>
<dbReference type="NCBIfam" id="NF006615">
    <property type="entry name" value="PRK09182.1"/>
    <property type="match status" value="1"/>
</dbReference>
<dbReference type="Pfam" id="PF00929">
    <property type="entry name" value="RNase_T"/>
    <property type="match status" value="1"/>
</dbReference>
<feature type="region of interest" description="Disordered" evidence="3">
    <location>
        <begin position="1"/>
        <end position="34"/>
    </location>
</feature>
<dbReference type="GO" id="GO:0005829">
    <property type="term" value="C:cytosol"/>
    <property type="evidence" value="ECO:0007669"/>
    <property type="project" value="TreeGrafter"/>
</dbReference>
<dbReference type="AlphaFoldDB" id="A0A6P0B0T1"/>
<dbReference type="FunFam" id="3.30.420.10:FF:000045">
    <property type="entry name" value="3'-5' exonuclease DinG"/>
    <property type="match status" value="1"/>
</dbReference>
<keyword evidence="5" id="KW-0269">Exonuclease</keyword>
<dbReference type="PANTHER" id="PTHR30231">
    <property type="entry name" value="DNA POLYMERASE III SUBUNIT EPSILON"/>
    <property type="match status" value="1"/>
</dbReference>
<comment type="caution">
    <text evidence="5">The sequence shown here is derived from an EMBL/GenBank/DDBJ whole genome shotgun (WGS) entry which is preliminary data.</text>
</comment>
<evidence type="ECO:0000313" key="6">
    <source>
        <dbReference type="Proteomes" id="UP000471560"/>
    </source>
</evidence>
<comment type="subunit">
    <text evidence="2">DNA polymerase III contains a core (composed of alpha, epsilon and theta chains) that associates with a tau subunit. This core dimerizes to form the POLIII' complex. PolIII' associates with the gamma complex (composed of gamma, delta, delta', psi and chi chains) and with the beta chain to form the complete DNA polymerase III complex.</text>
</comment>
<proteinExistence type="predicted"/>
<dbReference type="SMART" id="SM00479">
    <property type="entry name" value="EXOIII"/>
    <property type="match status" value="1"/>
</dbReference>
<dbReference type="InterPro" id="IPR036397">
    <property type="entry name" value="RNaseH_sf"/>
</dbReference>
<evidence type="ECO:0000259" key="4">
    <source>
        <dbReference type="SMART" id="SM00479"/>
    </source>
</evidence>
<accession>A0A6P0B0T1</accession>
<feature type="domain" description="Exonuclease" evidence="4">
    <location>
        <begin position="70"/>
        <end position="235"/>
    </location>
</feature>
<dbReference type="RefSeq" id="WP_131646264.1">
    <property type="nucleotide sequence ID" value="NZ_JAAXDO010000009.1"/>
</dbReference>
<dbReference type="PANTHER" id="PTHR30231:SF37">
    <property type="entry name" value="EXODEOXYRIBONUCLEASE 10"/>
    <property type="match status" value="1"/>
</dbReference>
<dbReference type="Gene3D" id="3.30.420.10">
    <property type="entry name" value="Ribonuclease H-like superfamily/Ribonuclease H"/>
    <property type="match status" value="1"/>
</dbReference>
<organism evidence="5 6">
    <name type="scientific">Rhizobium leguminosarum</name>
    <dbReference type="NCBI Taxonomy" id="384"/>
    <lineage>
        <taxon>Bacteria</taxon>
        <taxon>Pseudomonadati</taxon>
        <taxon>Pseudomonadota</taxon>
        <taxon>Alphaproteobacteria</taxon>
        <taxon>Hyphomicrobiales</taxon>
        <taxon>Rhizobiaceae</taxon>
        <taxon>Rhizobium/Agrobacterium group</taxon>
        <taxon>Rhizobium</taxon>
    </lineage>
</organism>